<dbReference type="EMBL" id="QXHD01000004">
    <property type="protein sequence ID" value="NEZ56239.1"/>
    <property type="molecule type" value="Genomic_DNA"/>
</dbReference>
<evidence type="ECO:0000256" key="1">
    <source>
        <dbReference type="SAM" id="Phobius"/>
    </source>
</evidence>
<evidence type="ECO:0008006" key="4">
    <source>
        <dbReference type="Google" id="ProtNLM"/>
    </source>
</evidence>
<accession>A0A6M0RJA8</accession>
<name>A0A6M0RJA8_9CYAN</name>
<evidence type="ECO:0000313" key="3">
    <source>
        <dbReference type="Proteomes" id="UP000481033"/>
    </source>
</evidence>
<evidence type="ECO:0000313" key="2">
    <source>
        <dbReference type="EMBL" id="NEZ56239.1"/>
    </source>
</evidence>
<organism evidence="2 3">
    <name type="scientific">Adonisia turfae CCMR0081</name>
    <dbReference type="NCBI Taxonomy" id="2292702"/>
    <lineage>
        <taxon>Bacteria</taxon>
        <taxon>Bacillati</taxon>
        <taxon>Cyanobacteriota</taxon>
        <taxon>Adonisia</taxon>
        <taxon>Adonisia turfae</taxon>
    </lineage>
</organism>
<feature type="transmembrane region" description="Helical" evidence="1">
    <location>
        <begin position="95"/>
        <end position="118"/>
    </location>
</feature>
<protein>
    <recommendedName>
        <fullName evidence="4">Tail assembly protein</fullName>
    </recommendedName>
</protein>
<keyword evidence="1" id="KW-1133">Transmembrane helix</keyword>
<feature type="transmembrane region" description="Helical" evidence="1">
    <location>
        <begin position="162"/>
        <end position="183"/>
    </location>
</feature>
<dbReference type="Proteomes" id="UP000481033">
    <property type="component" value="Unassembled WGS sequence"/>
</dbReference>
<keyword evidence="3" id="KW-1185">Reference proteome</keyword>
<comment type="caution">
    <text evidence="2">The sequence shown here is derived from an EMBL/GenBank/DDBJ whole genome shotgun (WGS) entry which is preliminary data.</text>
</comment>
<proteinExistence type="predicted"/>
<dbReference type="AlphaFoldDB" id="A0A6M0RJA8"/>
<reference evidence="2 3" key="1">
    <citation type="journal article" date="2020" name="Microb. Ecol.">
        <title>Ecogenomics of the Marine Benthic Filamentous Cyanobacterium Adonisia.</title>
        <authorList>
            <person name="Walter J.M."/>
            <person name="Coutinho F.H."/>
            <person name="Leomil L."/>
            <person name="Hargreaves P.I."/>
            <person name="Campeao M.E."/>
            <person name="Vieira V.V."/>
            <person name="Silva B.S."/>
            <person name="Fistarol G.O."/>
            <person name="Salomon P.S."/>
            <person name="Sawabe T."/>
            <person name="Mino S."/>
            <person name="Hosokawa M."/>
            <person name="Miyashita H."/>
            <person name="Maruyama F."/>
            <person name="van Verk M.C."/>
            <person name="Dutilh B.E."/>
            <person name="Thompson C.C."/>
            <person name="Thompson F.L."/>
        </authorList>
    </citation>
    <scope>NUCLEOTIDE SEQUENCE [LARGE SCALE GENOMIC DNA]</scope>
    <source>
        <strain evidence="2 3">CCMR0081</strain>
    </source>
</reference>
<keyword evidence="1" id="KW-0812">Transmembrane</keyword>
<sequence length="190" mass="20060">MISLKFHGVLSTLAQDFEAELGSPHKAFRLALFNFPLLEPYLRAAEDLGVVFKVVLERCGVRQELNEIDFCEASVSQGELHIYPVISGGGQIGKIIAGVALIGLAISGVGFLGLSPLMTGVMGELLLFQGVMGGKPDAPNPDEENTRSNVFSGPVNTASVGIPYPLALGYVIEVGSLVASATIRSFEVRG</sequence>
<keyword evidence="1" id="KW-0472">Membrane</keyword>
<gene>
    <name evidence="2" type="ORF">DXZ20_11265</name>
</gene>